<name>A0A8N5I447_GEOFO</name>
<dbReference type="Proteomes" id="UP000504602">
    <property type="component" value="Unplaced"/>
</dbReference>
<gene>
    <name evidence="3" type="primary">MAP3K7CL</name>
</gene>
<dbReference type="GO" id="GO:0005829">
    <property type="term" value="C:cytosol"/>
    <property type="evidence" value="ECO:0007669"/>
    <property type="project" value="TreeGrafter"/>
</dbReference>
<proteinExistence type="predicted"/>
<evidence type="ECO:0000313" key="2">
    <source>
        <dbReference type="Proteomes" id="UP000504602"/>
    </source>
</evidence>
<evidence type="ECO:0000256" key="1">
    <source>
        <dbReference type="SAM" id="MobiDB-lite"/>
    </source>
</evidence>
<sequence>MAGSKQLEQTSKSIDSSAHMITTARVPADKQVRIAFSLNDSPDDASPENFSLAFPELDQQLQPLPPCHDSKESMQVYKQHCKIAEEYHEVKKEIALLEERNIPCSTGGRSGSVLLQAPGIAAGEHEEVGGEDNLVSPSPPEPPGQRQHPNLALLPAVPGKSPLLRHALPAGMLPEQWNTVFIPLII</sequence>
<dbReference type="PANTHER" id="PTHR47140">
    <property type="entry name" value="MAP3K7 C-TERMINAL-LIKE PROTEIN"/>
    <property type="match status" value="1"/>
</dbReference>
<dbReference type="InterPro" id="IPR042800">
    <property type="entry name" value="Map3k7cl"/>
</dbReference>
<organism evidence="2 3">
    <name type="scientific">Geospiza fortis</name>
    <name type="common">Medium ground-finch</name>
    <dbReference type="NCBI Taxonomy" id="48883"/>
    <lineage>
        <taxon>Eukaryota</taxon>
        <taxon>Metazoa</taxon>
        <taxon>Chordata</taxon>
        <taxon>Craniata</taxon>
        <taxon>Vertebrata</taxon>
        <taxon>Euteleostomi</taxon>
        <taxon>Archelosauria</taxon>
        <taxon>Archosauria</taxon>
        <taxon>Dinosauria</taxon>
        <taxon>Saurischia</taxon>
        <taxon>Theropoda</taxon>
        <taxon>Coelurosauria</taxon>
        <taxon>Aves</taxon>
        <taxon>Neognathae</taxon>
        <taxon>Neoaves</taxon>
        <taxon>Telluraves</taxon>
        <taxon>Australaves</taxon>
        <taxon>Passeriformes</taxon>
        <taxon>Thraupidae</taxon>
        <taxon>Geospiza</taxon>
    </lineage>
</organism>
<accession>A0A8N5I447</accession>
<dbReference type="CTD" id="56911"/>
<dbReference type="AlphaFoldDB" id="A0A8N5I447"/>
<keyword evidence="2" id="KW-1185">Reference proteome</keyword>
<dbReference type="OrthoDB" id="8866809at2759"/>
<dbReference type="PANTHER" id="PTHR47140:SF1">
    <property type="entry name" value="MAP3K7 C-TERMINAL-LIKE PROTEIN"/>
    <property type="match status" value="1"/>
</dbReference>
<feature type="region of interest" description="Disordered" evidence="1">
    <location>
        <begin position="128"/>
        <end position="153"/>
    </location>
</feature>
<evidence type="ECO:0000313" key="3">
    <source>
        <dbReference type="RefSeq" id="XP_030920079.1"/>
    </source>
</evidence>
<dbReference type="RefSeq" id="XP_030920079.1">
    <property type="nucleotide sequence ID" value="XM_031064219.1"/>
</dbReference>
<protein>
    <submittedName>
        <fullName evidence="3">MAP3K7 C-terminal-like protein isoform X1</fullName>
    </submittedName>
</protein>
<dbReference type="GeneID" id="102031476"/>
<reference evidence="3" key="1">
    <citation type="submission" date="2025-08" db="UniProtKB">
        <authorList>
            <consortium name="RefSeq"/>
        </authorList>
    </citation>
    <scope>IDENTIFICATION</scope>
</reference>
<dbReference type="GO" id="GO:0005634">
    <property type="term" value="C:nucleus"/>
    <property type="evidence" value="ECO:0007669"/>
    <property type="project" value="TreeGrafter"/>
</dbReference>